<sequence>MTLRIDSVSWRRGGVLVVNDVTLHPRPGETVGLLGPNGSGKSSLLRLMQAASRPDAGSILLDGEPISTLPRRAVAQRIAAVTQQAETDTDITVHDVVRLGRTPHRGLWGGASARDDAAIYEALDRVGLVDQAGRFWRSLSGGERQRAHIARALAQEPRELLLDEPTNHLDIRHQLDLLHLISTLDVTSIIALHDLNLAAMFCDSILVLKRGRVIAAGEPRDVLTPPLIREVYDIEADVTVVNETGGVSVSFKRSSCYRSLPATRL</sequence>
<protein>
    <submittedName>
        <fullName evidence="5">ABC transporter ATP-binding protein</fullName>
    </submittedName>
</protein>
<dbReference type="PANTHER" id="PTHR42794:SF2">
    <property type="entry name" value="ABC TRANSPORTER ATP-BINDING PROTEIN"/>
    <property type="match status" value="1"/>
</dbReference>
<dbReference type="InterPro" id="IPR003439">
    <property type="entry name" value="ABC_transporter-like_ATP-bd"/>
</dbReference>
<dbReference type="InterPro" id="IPR003593">
    <property type="entry name" value="AAA+_ATPase"/>
</dbReference>
<evidence type="ECO:0000256" key="3">
    <source>
        <dbReference type="ARBA" id="ARBA00022840"/>
    </source>
</evidence>
<dbReference type="AlphaFoldDB" id="A0A3L8PP24"/>
<dbReference type="CDD" id="cd03214">
    <property type="entry name" value="ABC_Iron-Siderophores_B12_Hemin"/>
    <property type="match status" value="1"/>
</dbReference>
<dbReference type="GO" id="GO:0005524">
    <property type="term" value="F:ATP binding"/>
    <property type="evidence" value="ECO:0007669"/>
    <property type="project" value="UniProtKB-KW"/>
</dbReference>
<gene>
    <name evidence="5" type="ORF">D9V41_07040</name>
</gene>
<keyword evidence="6" id="KW-1185">Reference proteome</keyword>
<evidence type="ECO:0000313" key="5">
    <source>
        <dbReference type="EMBL" id="RLV56188.1"/>
    </source>
</evidence>
<evidence type="ECO:0000313" key="6">
    <source>
        <dbReference type="Proteomes" id="UP000282515"/>
    </source>
</evidence>
<keyword evidence="3 5" id="KW-0067">ATP-binding</keyword>
<reference evidence="5 6" key="1">
    <citation type="submission" date="2018-10" db="EMBL/GenBank/DDBJ databases">
        <title>Aeromicrobium sp. 9W16Y-2 whole genome shotgun sequence.</title>
        <authorList>
            <person name="Li F."/>
        </authorList>
    </citation>
    <scope>NUCLEOTIDE SEQUENCE [LARGE SCALE GENOMIC DNA]</scope>
    <source>
        <strain evidence="5 6">9W16Y-2</strain>
    </source>
</reference>
<accession>A0A3L8PP24</accession>
<dbReference type="FunFam" id="3.40.50.300:FF:000134">
    <property type="entry name" value="Iron-enterobactin ABC transporter ATP-binding protein"/>
    <property type="match status" value="1"/>
</dbReference>
<comment type="caution">
    <text evidence="5">The sequence shown here is derived from an EMBL/GenBank/DDBJ whole genome shotgun (WGS) entry which is preliminary data.</text>
</comment>
<dbReference type="EMBL" id="RDBF01000004">
    <property type="protein sequence ID" value="RLV56188.1"/>
    <property type="molecule type" value="Genomic_DNA"/>
</dbReference>
<dbReference type="PROSITE" id="PS50893">
    <property type="entry name" value="ABC_TRANSPORTER_2"/>
    <property type="match status" value="1"/>
</dbReference>
<feature type="domain" description="ABC transporter" evidence="4">
    <location>
        <begin position="3"/>
        <end position="235"/>
    </location>
</feature>
<dbReference type="GO" id="GO:0016887">
    <property type="term" value="F:ATP hydrolysis activity"/>
    <property type="evidence" value="ECO:0007669"/>
    <property type="project" value="InterPro"/>
</dbReference>
<name>A0A3L8PP24_9ACTN</name>
<evidence type="ECO:0000256" key="2">
    <source>
        <dbReference type="ARBA" id="ARBA00022741"/>
    </source>
</evidence>
<evidence type="ECO:0000259" key="4">
    <source>
        <dbReference type="PROSITE" id="PS50893"/>
    </source>
</evidence>
<dbReference type="OrthoDB" id="5296765at2"/>
<dbReference type="Proteomes" id="UP000282515">
    <property type="component" value="Unassembled WGS sequence"/>
</dbReference>
<evidence type="ECO:0000256" key="1">
    <source>
        <dbReference type="ARBA" id="ARBA00022448"/>
    </source>
</evidence>
<keyword evidence="1" id="KW-0813">Transport</keyword>
<organism evidence="5 6">
    <name type="scientific">Aeromicrobium phragmitis</name>
    <dbReference type="NCBI Taxonomy" id="2478914"/>
    <lineage>
        <taxon>Bacteria</taxon>
        <taxon>Bacillati</taxon>
        <taxon>Actinomycetota</taxon>
        <taxon>Actinomycetes</taxon>
        <taxon>Propionibacteriales</taxon>
        <taxon>Nocardioidaceae</taxon>
        <taxon>Aeromicrobium</taxon>
    </lineage>
</organism>
<dbReference type="SMART" id="SM00382">
    <property type="entry name" value="AAA"/>
    <property type="match status" value="1"/>
</dbReference>
<proteinExistence type="predicted"/>
<dbReference type="Gene3D" id="3.40.50.300">
    <property type="entry name" value="P-loop containing nucleotide triphosphate hydrolases"/>
    <property type="match status" value="1"/>
</dbReference>
<dbReference type="PANTHER" id="PTHR42794">
    <property type="entry name" value="HEMIN IMPORT ATP-BINDING PROTEIN HMUV"/>
    <property type="match status" value="1"/>
</dbReference>
<dbReference type="Pfam" id="PF00005">
    <property type="entry name" value="ABC_tran"/>
    <property type="match status" value="1"/>
</dbReference>
<dbReference type="SUPFAM" id="SSF52540">
    <property type="entry name" value="P-loop containing nucleoside triphosphate hydrolases"/>
    <property type="match status" value="1"/>
</dbReference>
<dbReference type="InterPro" id="IPR027417">
    <property type="entry name" value="P-loop_NTPase"/>
</dbReference>
<keyword evidence="2" id="KW-0547">Nucleotide-binding</keyword>